<sequence length="220" mass="26174">MPRDHRRSDSRSVERRGGSRSRSRSADRYRRDDRRDDRRDSRRDRDRSYDRDRGREEDNDMCRLHIADLSKNVSQHDLEKAFSKFGELKEVWMAKNPPCFAFIVFSNKSDANEALREMDGRSVGSCRIRVTIAKPRTKGNSRRGFDPGMRCYQCGERGHFSRDCRNGGGGYRRRRSYSRERDRGGRDRSNSRRRSRSRSYSRRSRSRSERREYKNSQNGN</sequence>
<dbReference type="InterPro" id="IPR000504">
    <property type="entry name" value="RRM_dom"/>
</dbReference>
<feature type="compositionally biased region" description="Basic and acidic residues" evidence="3">
    <location>
        <begin position="177"/>
        <end position="190"/>
    </location>
</feature>
<dbReference type="GO" id="GO:0003723">
    <property type="term" value="F:RNA binding"/>
    <property type="evidence" value="ECO:0007669"/>
    <property type="project" value="UniProtKB-UniRule"/>
</dbReference>
<keyword evidence="1" id="KW-0862">Zinc</keyword>
<dbReference type="Proteomes" id="UP000663879">
    <property type="component" value="Unassembled WGS sequence"/>
</dbReference>
<proteinExistence type="predicted"/>
<evidence type="ECO:0000313" key="6">
    <source>
        <dbReference type="EMBL" id="CAF0944782.1"/>
    </source>
</evidence>
<keyword evidence="7" id="KW-1185">Reference proteome</keyword>
<feature type="region of interest" description="Disordered" evidence="3">
    <location>
        <begin position="1"/>
        <end position="55"/>
    </location>
</feature>
<evidence type="ECO:0000256" key="3">
    <source>
        <dbReference type="SAM" id="MobiDB-lite"/>
    </source>
</evidence>
<dbReference type="EMBL" id="CAJNOC010002650">
    <property type="protein sequence ID" value="CAF0944782.1"/>
    <property type="molecule type" value="Genomic_DNA"/>
</dbReference>
<dbReference type="Gene3D" id="4.10.60.10">
    <property type="entry name" value="Zinc finger, CCHC-type"/>
    <property type="match status" value="1"/>
</dbReference>
<dbReference type="GO" id="GO:0008270">
    <property type="term" value="F:zinc ion binding"/>
    <property type="evidence" value="ECO:0007669"/>
    <property type="project" value="UniProtKB-KW"/>
</dbReference>
<dbReference type="PANTHER" id="PTHR48038">
    <property type="entry name" value="RIBONUCLEOPROTEIN RB97D"/>
    <property type="match status" value="1"/>
</dbReference>
<evidence type="ECO:0000259" key="4">
    <source>
        <dbReference type="PROSITE" id="PS50102"/>
    </source>
</evidence>
<protein>
    <submittedName>
        <fullName evidence="6">Uncharacterized protein</fullName>
    </submittedName>
</protein>
<name>A0A814CTZ4_9BILA</name>
<dbReference type="Pfam" id="PF00098">
    <property type="entry name" value="zf-CCHC"/>
    <property type="match status" value="1"/>
</dbReference>
<dbReference type="AlphaFoldDB" id="A0A814CTZ4"/>
<organism evidence="6 7">
    <name type="scientific">Brachionus calyciflorus</name>
    <dbReference type="NCBI Taxonomy" id="104777"/>
    <lineage>
        <taxon>Eukaryota</taxon>
        <taxon>Metazoa</taxon>
        <taxon>Spiralia</taxon>
        <taxon>Gnathifera</taxon>
        <taxon>Rotifera</taxon>
        <taxon>Eurotatoria</taxon>
        <taxon>Monogononta</taxon>
        <taxon>Pseudotrocha</taxon>
        <taxon>Ploima</taxon>
        <taxon>Brachionidae</taxon>
        <taxon>Brachionus</taxon>
    </lineage>
</organism>
<dbReference type="InterPro" id="IPR036875">
    <property type="entry name" value="Znf_CCHC_sf"/>
</dbReference>
<evidence type="ECO:0000259" key="5">
    <source>
        <dbReference type="PROSITE" id="PS50158"/>
    </source>
</evidence>
<evidence type="ECO:0000256" key="2">
    <source>
        <dbReference type="PROSITE-ProRule" id="PRU00176"/>
    </source>
</evidence>
<keyword evidence="1" id="KW-0479">Metal-binding</keyword>
<feature type="compositionally biased region" description="Basic residues" evidence="3">
    <location>
        <begin position="191"/>
        <end position="205"/>
    </location>
</feature>
<feature type="compositionally biased region" description="Basic and acidic residues" evidence="3">
    <location>
        <begin position="1"/>
        <end position="17"/>
    </location>
</feature>
<dbReference type="SMART" id="SM00360">
    <property type="entry name" value="RRM"/>
    <property type="match status" value="1"/>
</dbReference>
<feature type="region of interest" description="Disordered" evidence="3">
    <location>
        <begin position="163"/>
        <end position="220"/>
    </location>
</feature>
<dbReference type="SUPFAM" id="SSF54928">
    <property type="entry name" value="RNA-binding domain, RBD"/>
    <property type="match status" value="1"/>
</dbReference>
<gene>
    <name evidence="6" type="ORF">OXX778_LOCUS13624</name>
</gene>
<dbReference type="SMART" id="SM00343">
    <property type="entry name" value="ZnF_C2HC"/>
    <property type="match status" value="1"/>
</dbReference>
<dbReference type="Pfam" id="PF00076">
    <property type="entry name" value="RRM_1"/>
    <property type="match status" value="1"/>
</dbReference>
<dbReference type="PROSITE" id="PS50102">
    <property type="entry name" value="RRM"/>
    <property type="match status" value="1"/>
</dbReference>
<dbReference type="Gene3D" id="3.30.70.330">
    <property type="match status" value="1"/>
</dbReference>
<feature type="domain" description="RRM" evidence="4">
    <location>
        <begin position="62"/>
        <end position="135"/>
    </location>
</feature>
<dbReference type="InterPro" id="IPR001878">
    <property type="entry name" value="Znf_CCHC"/>
</dbReference>
<dbReference type="OrthoDB" id="5970at2759"/>
<keyword evidence="2" id="KW-0694">RNA-binding</keyword>
<evidence type="ECO:0000313" key="7">
    <source>
        <dbReference type="Proteomes" id="UP000663879"/>
    </source>
</evidence>
<dbReference type="SUPFAM" id="SSF57756">
    <property type="entry name" value="Retrovirus zinc finger-like domains"/>
    <property type="match status" value="1"/>
</dbReference>
<dbReference type="PANTHER" id="PTHR48038:SF1">
    <property type="entry name" value="RIBONUCLEOPROTEIN RB97D"/>
    <property type="match status" value="1"/>
</dbReference>
<dbReference type="PROSITE" id="PS50158">
    <property type="entry name" value="ZF_CCHC"/>
    <property type="match status" value="1"/>
</dbReference>
<accession>A0A814CTZ4</accession>
<reference evidence="6" key="1">
    <citation type="submission" date="2021-02" db="EMBL/GenBank/DDBJ databases">
        <authorList>
            <person name="Nowell W R."/>
        </authorList>
    </citation>
    <scope>NUCLEOTIDE SEQUENCE</scope>
    <source>
        <strain evidence="6">Ploen Becks lab</strain>
    </source>
</reference>
<feature type="compositionally biased region" description="Basic and acidic residues" evidence="3">
    <location>
        <begin position="24"/>
        <end position="55"/>
    </location>
</feature>
<keyword evidence="1" id="KW-0863">Zinc-finger</keyword>
<dbReference type="InterPro" id="IPR035979">
    <property type="entry name" value="RBD_domain_sf"/>
</dbReference>
<feature type="domain" description="CCHC-type" evidence="5">
    <location>
        <begin position="150"/>
        <end position="166"/>
    </location>
</feature>
<comment type="caution">
    <text evidence="6">The sequence shown here is derived from an EMBL/GenBank/DDBJ whole genome shotgun (WGS) entry which is preliminary data.</text>
</comment>
<dbReference type="InterPro" id="IPR012677">
    <property type="entry name" value="Nucleotide-bd_a/b_plait_sf"/>
</dbReference>
<evidence type="ECO:0000256" key="1">
    <source>
        <dbReference type="PROSITE-ProRule" id="PRU00047"/>
    </source>
</evidence>